<comment type="caution">
    <text evidence="3">The sequence shown here is derived from an EMBL/GenBank/DDBJ whole genome shotgun (WGS) entry which is preliminary data.</text>
</comment>
<accession>A0A2S5KW91</accession>
<name>A0A2S5KW91_9PROT</name>
<dbReference type="Proteomes" id="UP000238196">
    <property type="component" value="Unassembled WGS sequence"/>
</dbReference>
<evidence type="ECO:0000313" key="3">
    <source>
        <dbReference type="EMBL" id="PPC79040.1"/>
    </source>
</evidence>
<evidence type="ECO:0000256" key="1">
    <source>
        <dbReference type="SAM" id="Phobius"/>
    </source>
</evidence>
<dbReference type="SMART" id="SM00357">
    <property type="entry name" value="CSP"/>
    <property type="match status" value="1"/>
</dbReference>
<dbReference type="GO" id="GO:0005829">
    <property type="term" value="C:cytosol"/>
    <property type="evidence" value="ECO:0007669"/>
    <property type="project" value="UniProtKB-ARBA"/>
</dbReference>
<evidence type="ECO:0000313" key="4">
    <source>
        <dbReference type="Proteomes" id="UP000238196"/>
    </source>
</evidence>
<reference evidence="3 4" key="1">
    <citation type="submission" date="2018-02" db="EMBL/GenBank/DDBJ databases">
        <title>novel marine gammaproteobacteria from coastal saline agro ecosystem.</title>
        <authorList>
            <person name="Krishnan R."/>
            <person name="Ramesh Kumar N."/>
        </authorList>
    </citation>
    <scope>NUCLEOTIDE SEQUENCE [LARGE SCALE GENOMIC DNA]</scope>
    <source>
        <strain evidence="3 4">228</strain>
    </source>
</reference>
<dbReference type="PANTHER" id="PTHR11544">
    <property type="entry name" value="COLD SHOCK DOMAIN CONTAINING PROTEINS"/>
    <property type="match status" value="1"/>
</dbReference>
<dbReference type="Gene3D" id="2.40.50.140">
    <property type="entry name" value="Nucleic acid-binding proteins"/>
    <property type="match status" value="1"/>
</dbReference>
<keyword evidence="1" id="KW-0472">Membrane</keyword>
<dbReference type="AlphaFoldDB" id="A0A2S5KW91"/>
<protein>
    <submittedName>
        <fullName evidence="3">Cold-shock protein</fullName>
    </submittedName>
</protein>
<proteinExistence type="predicted"/>
<feature type="transmembrane region" description="Helical" evidence="1">
    <location>
        <begin position="36"/>
        <end position="58"/>
    </location>
</feature>
<dbReference type="InterPro" id="IPR012340">
    <property type="entry name" value="NA-bd_OB-fold"/>
</dbReference>
<dbReference type="PROSITE" id="PS51857">
    <property type="entry name" value="CSD_2"/>
    <property type="match status" value="1"/>
</dbReference>
<keyword evidence="1" id="KW-0812">Transmembrane</keyword>
<dbReference type="InterPro" id="IPR011129">
    <property type="entry name" value="CSD"/>
</dbReference>
<feature type="domain" description="CSD" evidence="2">
    <location>
        <begin position="73"/>
        <end position="137"/>
    </location>
</feature>
<gene>
    <name evidence="3" type="ORF">C4K68_02490</name>
</gene>
<evidence type="ECO:0000259" key="2">
    <source>
        <dbReference type="PROSITE" id="PS51857"/>
    </source>
</evidence>
<dbReference type="Pfam" id="PF00313">
    <property type="entry name" value="CSD"/>
    <property type="match status" value="1"/>
</dbReference>
<dbReference type="GO" id="GO:0003676">
    <property type="term" value="F:nucleic acid binding"/>
    <property type="evidence" value="ECO:0007669"/>
    <property type="project" value="InterPro"/>
</dbReference>
<dbReference type="CDD" id="cd04458">
    <property type="entry name" value="CSP_CDS"/>
    <property type="match status" value="1"/>
</dbReference>
<sequence length="140" mass="15386">MTPKNIVVSIVISALVTLPLPLLLQQILPELAISNAFIPVWAAAAVLAAIASVLGLFVNTRVVGEEDDENDTRELGQVKWFNVNKGFGFVTRENGEDVFVHFRAIRGKGHRTLVQGQKVRFHVIQSDKGLQAEDVSILRS</sequence>
<dbReference type="SUPFAM" id="SSF50249">
    <property type="entry name" value="Nucleic acid-binding proteins"/>
    <property type="match status" value="1"/>
</dbReference>
<dbReference type="InterPro" id="IPR050181">
    <property type="entry name" value="Cold_shock_domain"/>
</dbReference>
<dbReference type="EMBL" id="PRLP01000007">
    <property type="protein sequence ID" value="PPC79040.1"/>
    <property type="molecule type" value="Genomic_DNA"/>
</dbReference>
<dbReference type="InterPro" id="IPR002059">
    <property type="entry name" value="CSP_DNA-bd"/>
</dbReference>
<keyword evidence="1" id="KW-1133">Transmembrane helix</keyword>
<organism evidence="3 4">
    <name type="scientific">Proteobacteria bacterium 228</name>
    <dbReference type="NCBI Taxonomy" id="2083153"/>
    <lineage>
        <taxon>Bacteria</taxon>
        <taxon>Pseudomonadati</taxon>
        <taxon>Pseudomonadota</taxon>
    </lineage>
</organism>
<dbReference type="PRINTS" id="PR00050">
    <property type="entry name" value="COLDSHOCK"/>
</dbReference>
<dbReference type="OrthoDB" id="9810590at2"/>
<feature type="transmembrane region" description="Helical" evidence="1">
    <location>
        <begin position="6"/>
        <end position="24"/>
    </location>
</feature>